<dbReference type="Proteomes" id="UP000315677">
    <property type="component" value="Unassembled WGS sequence"/>
</dbReference>
<reference evidence="3 4" key="1">
    <citation type="submission" date="2019-06" db="EMBL/GenBank/DDBJ databases">
        <title>Sequencing the genomes of 1000 actinobacteria strains.</title>
        <authorList>
            <person name="Klenk H.-P."/>
        </authorList>
    </citation>
    <scope>NUCLEOTIDE SEQUENCE [LARGE SCALE GENOMIC DNA]</scope>
    <source>
        <strain evidence="3 4">DSM 45301</strain>
    </source>
</reference>
<gene>
    <name evidence="3" type="ORF">FB558_3770</name>
</gene>
<proteinExistence type="predicted"/>
<name>A0A543DPJ6_9PSEU</name>
<comment type="caution">
    <text evidence="3">The sequence shown here is derived from an EMBL/GenBank/DDBJ whole genome shotgun (WGS) entry which is preliminary data.</text>
</comment>
<protein>
    <submittedName>
        <fullName evidence="3">MaoC dehydratase-like protein</fullName>
    </submittedName>
</protein>
<evidence type="ECO:0000256" key="1">
    <source>
        <dbReference type="SAM" id="MobiDB-lite"/>
    </source>
</evidence>
<feature type="region of interest" description="Disordered" evidence="1">
    <location>
        <begin position="1"/>
        <end position="20"/>
    </location>
</feature>
<sequence length="187" mass="20504">MPESTTTEASTGTQPETNISAAMRDTVGTELSRQVSYPVSESDIRRWAIAVYWPEEPPAAFLDAKVAAGGVHNGIVAPEEFNPFAWAVAERRAANPDAVIDTNDPDNVEIALGIPGPGLRFQLNGGMETWYGVRMRPDDVITSVCRLGSYSERAGRLGLMLFSRTEDTWTNQNGELVKKTVNTLIRY</sequence>
<dbReference type="InterPro" id="IPR029069">
    <property type="entry name" value="HotDog_dom_sf"/>
</dbReference>
<feature type="domain" description="FAS1-like dehydratase" evidence="2">
    <location>
        <begin position="26"/>
        <end position="179"/>
    </location>
</feature>
<keyword evidence="4" id="KW-1185">Reference proteome</keyword>
<evidence type="ECO:0000259" key="2">
    <source>
        <dbReference type="Pfam" id="PF13452"/>
    </source>
</evidence>
<dbReference type="EMBL" id="VFPA01000002">
    <property type="protein sequence ID" value="TQM11215.1"/>
    <property type="molecule type" value="Genomic_DNA"/>
</dbReference>
<dbReference type="Pfam" id="PF13452">
    <property type="entry name" value="FAS1_DH_region"/>
    <property type="match status" value="1"/>
</dbReference>
<accession>A0A543DPJ6</accession>
<dbReference type="SUPFAM" id="SSF54637">
    <property type="entry name" value="Thioesterase/thiol ester dehydrase-isomerase"/>
    <property type="match status" value="1"/>
</dbReference>
<evidence type="ECO:0000313" key="3">
    <source>
        <dbReference type="EMBL" id="TQM11215.1"/>
    </source>
</evidence>
<dbReference type="InterPro" id="IPR039569">
    <property type="entry name" value="FAS1-like_DH_region"/>
</dbReference>
<dbReference type="Gene3D" id="3.10.129.10">
    <property type="entry name" value="Hotdog Thioesterase"/>
    <property type="match status" value="1"/>
</dbReference>
<dbReference type="RefSeq" id="WP_211366668.1">
    <property type="nucleotide sequence ID" value="NZ_VFPA01000002.1"/>
</dbReference>
<evidence type="ECO:0000313" key="4">
    <source>
        <dbReference type="Proteomes" id="UP000315677"/>
    </source>
</evidence>
<dbReference type="AlphaFoldDB" id="A0A543DPJ6"/>
<organism evidence="3 4">
    <name type="scientific">Pseudonocardia kunmingensis</name>
    <dbReference type="NCBI Taxonomy" id="630975"/>
    <lineage>
        <taxon>Bacteria</taxon>
        <taxon>Bacillati</taxon>
        <taxon>Actinomycetota</taxon>
        <taxon>Actinomycetes</taxon>
        <taxon>Pseudonocardiales</taxon>
        <taxon>Pseudonocardiaceae</taxon>
        <taxon>Pseudonocardia</taxon>
    </lineage>
</organism>